<accession>A1USG6</accession>
<reference evidence="1 2" key="1">
    <citation type="submission" date="2006-12" db="EMBL/GenBank/DDBJ databases">
        <authorList>
            <person name="Hendrix L."/>
            <person name="Mohamoud Y."/>
            <person name="Radune D."/>
            <person name="Shvartsbeyn A."/>
            <person name="Daugherty S."/>
            <person name="Dodson R."/>
            <person name="Durkin A.S."/>
            <person name="Harkins D."/>
            <person name="Huot H."/>
            <person name="Kothari S.P."/>
            <person name="Madupu R."/>
            <person name="Li J."/>
            <person name="Nelson W.C."/>
            <person name="Shrivastava S."/>
            <person name="Giglio M.G."/>
            <person name="Haft D."/>
            <person name="Selengut J."/>
            <person name="Fraser-Ligget C."/>
            <person name="Seshadri R."/>
        </authorList>
    </citation>
    <scope>NUCLEOTIDE SEQUENCE [LARGE SCALE GENOMIC DNA]</scope>
    <source>
        <strain evidence="2">ATCC 35685 / NCTC 12138 / KC583</strain>
    </source>
</reference>
<organism evidence="1 2">
    <name type="scientific">Bartonella bacilliformis (strain ATCC 35685 / KC583 / Herrer 020/F12,63)</name>
    <dbReference type="NCBI Taxonomy" id="360095"/>
    <lineage>
        <taxon>Bacteria</taxon>
        <taxon>Pseudomonadati</taxon>
        <taxon>Pseudomonadota</taxon>
        <taxon>Alphaproteobacteria</taxon>
        <taxon>Hyphomicrobiales</taxon>
        <taxon>Bartonellaceae</taxon>
        <taxon>Bartonella</taxon>
    </lineage>
</organism>
<name>A1USG6_BARBK</name>
<protein>
    <submittedName>
        <fullName evidence="1">Uncharacterized protein</fullName>
    </submittedName>
</protein>
<dbReference type="AlphaFoldDB" id="A1USG6"/>
<proteinExistence type="predicted"/>
<sequence>MRNALKIGIRIEYFELFCHSKFEKVLSFYHVIKLWIC</sequence>
<evidence type="ECO:0000313" key="1">
    <source>
        <dbReference type="EMBL" id="ABM45357.1"/>
    </source>
</evidence>
<dbReference type="EMBL" id="CP000524">
    <property type="protein sequence ID" value="ABM45357.1"/>
    <property type="molecule type" value="Genomic_DNA"/>
</dbReference>
<gene>
    <name evidence="1" type="ordered locus">BARBAKC583_0613</name>
</gene>
<dbReference type="HOGENOM" id="CLU_3340621_0_0_5"/>
<evidence type="ECO:0000313" key="2">
    <source>
        <dbReference type="Proteomes" id="UP000000643"/>
    </source>
</evidence>
<dbReference type="Proteomes" id="UP000000643">
    <property type="component" value="Chromosome"/>
</dbReference>
<dbReference type="KEGG" id="bbk:BARBAKC583_0613"/>